<dbReference type="InterPro" id="IPR056747">
    <property type="entry name" value="VPS13-like_M"/>
</dbReference>
<keyword evidence="2" id="KW-0472">Membrane</keyword>
<feature type="region of interest" description="Disordered" evidence="1">
    <location>
        <begin position="282"/>
        <end position="318"/>
    </location>
</feature>
<dbReference type="STRING" id="6186.A0A183K5I8"/>
<organism evidence="6">
    <name type="scientific">Schistosoma curassoni</name>
    <dbReference type="NCBI Taxonomy" id="6186"/>
    <lineage>
        <taxon>Eukaryota</taxon>
        <taxon>Metazoa</taxon>
        <taxon>Spiralia</taxon>
        <taxon>Lophotrochozoa</taxon>
        <taxon>Platyhelminthes</taxon>
        <taxon>Trematoda</taxon>
        <taxon>Digenea</taxon>
        <taxon>Strigeidida</taxon>
        <taxon>Schistosomatoidea</taxon>
        <taxon>Schistosomatidae</taxon>
        <taxon>Schistosoma</taxon>
    </lineage>
</organism>
<evidence type="ECO:0000313" key="4">
    <source>
        <dbReference type="EMBL" id="VDP39116.1"/>
    </source>
</evidence>
<dbReference type="WBParaSite" id="SCUD_0001026201-mRNA-1">
    <property type="protein sequence ID" value="SCUD_0001026201-mRNA-1"/>
    <property type="gene ID" value="SCUD_0001026201"/>
</dbReference>
<dbReference type="Proteomes" id="UP000279833">
    <property type="component" value="Unassembled WGS sequence"/>
</dbReference>
<evidence type="ECO:0000313" key="6">
    <source>
        <dbReference type="WBParaSite" id="SCUD_0001026201-mRNA-1"/>
    </source>
</evidence>
<reference evidence="6" key="1">
    <citation type="submission" date="2016-06" db="UniProtKB">
        <authorList>
            <consortium name="WormBaseParasite"/>
        </authorList>
    </citation>
    <scope>IDENTIFICATION</scope>
</reference>
<evidence type="ECO:0000313" key="5">
    <source>
        <dbReference type="Proteomes" id="UP000279833"/>
    </source>
</evidence>
<feature type="transmembrane region" description="Helical" evidence="2">
    <location>
        <begin position="681"/>
        <end position="699"/>
    </location>
</feature>
<accession>A0A183K5I8</accession>
<evidence type="ECO:0000256" key="2">
    <source>
        <dbReference type="SAM" id="Phobius"/>
    </source>
</evidence>
<evidence type="ECO:0000256" key="1">
    <source>
        <dbReference type="SAM" id="MobiDB-lite"/>
    </source>
</evidence>
<proteinExistence type="predicted"/>
<protein>
    <submittedName>
        <fullName evidence="6">Vacuolar protein sorting-associated protein 13</fullName>
    </submittedName>
</protein>
<dbReference type="AlphaFoldDB" id="A0A183K5I8"/>
<feature type="domain" description="VPS13-like middle region" evidence="3">
    <location>
        <begin position="111"/>
        <end position="633"/>
    </location>
</feature>
<sequence>MVNATLDKVNVTLGSKETDLFSTTVNGLRIDVRTTYNTIEISAILSEFILIDRIVNTFYRKILWVDPTENVVSLQITHFQDNTQSVENSIDPDKNFMEAYQEAAEMMLNKFQALSDAAVQQVHEAVDNSFQTRLSLNIVAQAPVIYMPQHSLSNESLMIDFGRITLSNYFEFVNPSKVLPDTTIPVPDPGIMLEHMVVKLENLRLSRVVLKDSSVQAEKHVLLPINVELKTRRNLNPNIYSAIPILLVNGGLNEINISLSQGDYRVLQEVLFDNFNDIPSSTKGSVKTTPVTTGSSAKSTNKKNKTQQKVEEKNTTENDNPVKIAVSFDLGMKSVILNLYTCDQPIAEWHNDFPEDKRLATFNLKQFNVSGQMASDSSSQFIAKLNDIKLQDSRPGSDRQITKVLDHSTTKDNRHNELIYIEFNQDALLNRKIQITLRSIHLCASMDYLMSLLDFQMKSTPTLKSESNNLTYVSDKSKQKRLNNSSITKTDAKKTELLPTAYPFNLELKIHIDNPELVLVEDIYNVDSNAIKLTTELSFGYNMQQDMVVINALINGLSVAACPYNETVGGPFSKEILSPCALSFYASQPINGSLHGTLHMDTLTININPNTIRLLSAISSSVQSSLTTDKNPDICETVSKVESMKGVSLDHSDEKSLTEFWKPIQLNELNMPYLGLTSGKLLFYSFITIVIVIINIEYLNP</sequence>
<keyword evidence="2" id="KW-0812">Transmembrane</keyword>
<keyword evidence="5" id="KW-1185">Reference proteome</keyword>
<keyword evidence="2" id="KW-1133">Transmembrane helix</keyword>
<dbReference type="Pfam" id="PF25033">
    <property type="entry name" value="VPS13_M"/>
    <property type="match status" value="1"/>
</dbReference>
<name>A0A183K5I8_9TREM</name>
<gene>
    <name evidence="4" type="ORF">SCUD_LOCUS10262</name>
</gene>
<dbReference type="EMBL" id="UZAK01033680">
    <property type="protein sequence ID" value="VDP39116.1"/>
    <property type="molecule type" value="Genomic_DNA"/>
</dbReference>
<reference evidence="4 5" key="2">
    <citation type="submission" date="2018-11" db="EMBL/GenBank/DDBJ databases">
        <authorList>
            <consortium name="Pathogen Informatics"/>
        </authorList>
    </citation>
    <scope>NUCLEOTIDE SEQUENCE [LARGE SCALE GENOMIC DNA]</scope>
    <source>
        <strain evidence="4">Dakar</strain>
        <strain evidence="5">Dakar, Senegal</strain>
    </source>
</reference>
<feature type="compositionally biased region" description="Polar residues" evidence="1">
    <location>
        <begin position="282"/>
        <end position="295"/>
    </location>
</feature>
<evidence type="ECO:0000259" key="3">
    <source>
        <dbReference type="Pfam" id="PF25033"/>
    </source>
</evidence>